<reference evidence="3" key="1">
    <citation type="journal article" date="2019" name="Int. J. Syst. Evol. Microbiol.">
        <title>The Global Catalogue of Microorganisms (GCM) 10K type strain sequencing project: providing services to taxonomists for standard genome sequencing and annotation.</title>
        <authorList>
            <consortium name="The Broad Institute Genomics Platform"/>
            <consortium name="The Broad Institute Genome Sequencing Center for Infectious Disease"/>
            <person name="Wu L."/>
            <person name="Ma J."/>
        </authorList>
    </citation>
    <scope>NUCLEOTIDE SEQUENCE [LARGE SCALE GENOMIC DNA]</scope>
    <source>
        <strain evidence="3">CGMCC 1.15043</strain>
    </source>
</reference>
<dbReference type="Gene3D" id="2.30.40.10">
    <property type="entry name" value="Urease, subunit C, domain 1"/>
    <property type="match status" value="1"/>
</dbReference>
<dbReference type="PANTHER" id="PTHR43668">
    <property type="entry name" value="ALLANTOINASE"/>
    <property type="match status" value="1"/>
</dbReference>
<sequence length="456" mass="49749">MKVDLAIRGNIVLPDCVLNNSIIGIENGVVVYIGDRNDTLEAGEYLDASGKLVLPGAIDAHVHCYSSMEEGVSNLTRAAAAGGVTTIIEMPYNASGIICTAQLLSEKKEWMEQEAVVDFALLATIQKEGSLDEIYAMAEAGACGFHVSMFNNDSTSIPRIDDGRLLDAFSIIAETELPVGVHCEVDEIIRAATVSMAPLGGDPRAHCWSRPKIAESIAVNTVMELALLTGVKLHLLQCTFPEIFDSVQHYAKLGADVTAETCTHYLVFHEDDMLQLGAKGKINPPLRQAIDAEGLWTYLASGRISMVTSDHASWKLDRKSSRDIFQNASGAPGVESLLSILYSSGVATGVINLHDFVRVISQNPADRFGMGKSKGRLTVGYDADIVIFDPEAQWRIDESEEYSSAGWSLYHDMIVKGRIERTYVRGQLVYDGKEVLASAYGRFVKGSYQAKEWNML</sequence>
<accession>A0ABQ2BSU5</accession>
<dbReference type="EMBL" id="BMHE01000003">
    <property type="protein sequence ID" value="GGI44981.1"/>
    <property type="molecule type" value="Genomic_DNA"/>
</dbReference>
<dbReference type="Pfam" id="PF01979">
    <property type="entry name" value="Amidohydro_1"/>
    <property type="match status" value="1"/>
</dbReference>
<evidence type="ECO:0000313" key="2">
    <source>
        <dbReference type="EMBL" id="GGI44981.1"/>
    </source>
</evidence>
<evidence type="ECO:0000313" key="3">
    <source>
        <dbReference type="Proteomes" id="UP000615455"/>
    </source>
</evidence>
<dbReference type="InterPro" id="IPR050138">
    <property type="entry name" value="DHOase/Allantoinase_Hydrolase"/>
</dbReference>
<comment type="caution">
    <text evidence="2">The sequence shown here is derived from an EMBL/GenBank/DDBJ whole genome shotgun (WGS) entry which is preliminary data.</text>
</comment>
<dbReference type="SUPFAM" id="SSF51338">
    <property type="entry name" value="Composite domain of metallo-dependent hydrolases"/>
    <property type="match status" value="1"/>
</dbReference>
<feature type="domain" description="Amidohydrolase-related" evidence="1">
    <location>
        <begin position="52"/>
        <end position="429"/>
    </location>
</feature>
<proteinExistence type="predicted"/>
<dbReference type="Gene3D" id="3.20.20.140">
    <property type="entry name" value="Metal-dependent hydrolases"/>
    <property type="match status" value="1"/>
</dbReference>
<dbReference type="InterPro" id="IPR032466">
    <property type="entry name" value="Metal_Hydrolase"/>
</dbReference>
<dbReference type="InterPro" id="IPR011059">
    <property type="entry name" value="Metal-dep_hydrolase_composite"/>
</dbReference>
<dbReference type="SUPFAM" id="SSF51556">
    <property type="entry name" value="Metallo-dependent hydrolases"/>
    <property type="match status" value="1"/>
</dbReference>
<dbReference type="Proteomes" id="UP000615455">
    <property type="component" value="Unassembled WGS sequence"/>
</dbReference>
<protein>
    <submittedName>
        <fullName evidence="2">Allantoinase</fullName>
    </submittedName>
</protein>
<gene>
    <name evidence="2" type="ORF">GCM10008018_09810</name>
</gene>
<organism evidence="2 3">
    <name type="scientific">Paenibacillus marchantiophytorum</name>
    <dbReference type="NCBI Taxonomy" id="1619310"/>
    <lineage>
        <taxon>Bacteria</taxon>
        <taxon>Bacillati</taxon>
        <taxon>Bacillota</taxon>
        <taxon>Bacilli</taxon>
        <taxon>Bacillales</taxon>
        <taxon>Paenibacillaceae</taxon>
        <taxon>Paenibacillus</taxon>
    </lineage>
</organism>
<dbReference type="InterPro" id="IPR006680">
    <property type="entry name" value="Amidohydro-rel"/>
</dbReference>
<name>A0ABQ2BSU5_9BACL</name>
<evidence type="ECO:0000259" key="1">
    <source>
        <dbReference type="Pfam" id="PF01979"/>
    </source>
</evidence>
<dbReference type="RefSeq" id="WP_189008374.1">
    <property type="nucleotide sequence ID" value="NZ_BMHE01000003.1"/>
</dbReference>
<dbReference type="PANTHER" id="PTHR43668:SF4">
    <property type="entry name" value="ALLANTOINASE"/>
    <property type="match status" value="1"/>
</dbReference>
<keyword evidence="3" id="KW-1185">Reference proteome</keyword>